<evidence type="ECO:0008006" key="3">
    <source>
        <dbReference type="Google" id="ProtNLM"/>
    </source>
</evidence>
<accession>A0AAV8X270</accession>
<organism evidence="1 2">
    <name type="scientific">Rhamnusium bicolor</name>
    <dbReference type="NCBI Taxonomy" id="1586634"/>
    <lineage>
        <taxon>Eukaryota</taxon>
        <taxon>Metazoa</taxon>
        <taxon>Ecdysozoa</taxon>
        <taxon>Arthropoda</taxon>
        <taxon>Hexapoda</taxon>
        <taxon>Insecta</taxon>
        <taxon>Pterygota</taxon>
        <taxon>Neoptera</taxon>
        <taxon>Endopterygota</taxon>
        <taxon>Coleoptera</taxon>
        <taxon>Polyphaga</taxon>
        <taxon>Cucujiformia</taxon>
        <taxon>Chrysomeloidea</taxon>
        <taxon>Cerambycidae</taxon>
        <taxon>Lepturinae</taxon>
        <taxon>Rhagiini</taxon>
        <taxon>Rhamnusium</taxon>
    </lineage>
</organism>
<dbReference type="EMBL" id="JANEYF010003969">
    <property type="protein sequence ID" value="KAJ8932758.1"/>
    <property type="molecule type" value="Genomic_DNA"/>
</dbReference>
<dbReference type="AlphaFoldDB" id="A0AAV8X270"/>
<reference evidence="1" key="1">
    <citation type="journal article" date="2023" name="Insect Mol. Biol.">
        <title>Genome sequencing provides insights into the evolution of gene families encoding plant cell wall-degrading enzymes in longhorned beetles.</title>
        <authorList>
            <person name="Shin N.R."/>
            <person name="Okamura Y."/>
            <person name="Kirsch R."/>
            <person name="Pauchet Y."/>
        </authorList>
    </citation>
    <scope>NUCLEOTIDE SEQUENCE</scope>
    <source>
        <strain evidence="1">RBIC_L_NR</strain>
    </source>
</reference>
<evidence type="ECO:0000313" key="1">
    <source>
        <dbReference type="EMBL" id="KAJ8932758.1"/>
    </source>
</evidence>
<sequence>MEFNKQQLSQYFQNLKIVLEKYKFPANRICYMDESGFQTVPSKLPKHVDPTGKREVAKNVAAEQGKTVMVACSMSATGHYVPPFFIFARKRLNLVLIKDAPTGSALGVTDSGYMNSLRFVDYLEHFRKYTNQYLR</sequence>
<gene>
    <name evidence="1" type="ORF">NQ314_014459</name>
</gene>
<protein>
    <recommendedName>
        <fullName evidence="3">Transposase</fullName>
    </recommendedName>
</protein>
<dbReference type="Proteomes" id="UP001162156">
    <property type="component" value="Unassembled WGS sequence"/>
</dbReference>
<comment type="caution">
    <text evidence="1">The sequence shown here is derived from an EMBL/GenBank/DDBJ whole genome shotgun (WGS) entry which is preliminary data.</text>
</comment>
<evidence type="ECO:0000313" key="2">
    <source>
        <dbReference type="Proteomes" id="UP001162156"/>
    </source>
</evidence>
<proteinExistence type="predicted"/>
<keyword evidence="2" id="KW-1185">Reference proteome</keyword>
<name>A0AAV8X270_9CUCU</name>